<evidence type="ECO:0000256" key="4">
    <source>
        <dbReference type="ARBA" id="ARBA00022840"/>
    </source>
</evidence>
<organism evidence="10 11">
    <name type="scientific">Rhodovulum sulfidophilum</name>
    <name type="common">Rhodobacter sulfidophilus</name>
    <dbReference type="NCBI Taxonomy" id="35806"/>
    <lineage>
        <taxon>Bacteria</taxon>
        <taxon>Pseudomonadati</taxon>
        <taxon>Pseudomonadota</taxon>
        <taxon>Alphaproteobacteria</taxon>
        <taxon>Rhodobacterales</taxon>
        <taxon>Paracoccaceae</taxon>
        <taxon>Rhodovulum</taxon>
    </lineage>
</organism>
<feature type="domain" description="ABC transporter" evidence="8">
    <location>
        <begin position="336"/>
        <end position="553"/>
    </location>
</feature>
<dbReference type="InterPro" id="IPR017871">
    <property type="entry name" value="ABC_transporter-like_CS"/>
</dbReference>
<keyword evidence="5 7" id="KW-1133">Transmembrane helix</keyword>
<dbReference type="Gene3D" id="1.20.1560.10">
    <property type="entry name" value="ABC transporter type 1, transmembrane domain"/>
    <property type="match status" value="1"/>
</dbReference>
<gene>
    <name evidence="10" type="primary">cydC</name>
    <name evidence="10" type="ORF">DI556_18370</name>
</gene>
<accession>A0A2W5Q714</accession>
<evidence type="ECO:0000313" key="10">
    <source>
        <dbReference type="EMBL" id="PZQ47180.1"/>
    </source>
</evidence>
<evidence type="ECO:0000256" key="1">
    <source>
        <dbReference type="ARBA" id="ARBA00004651"/>
    </source>
</evidence>
<dbReference type="SMART" id="SM00382">
    <property type="entry name" value="AAA"/>
    <property type="match status" value="1"/>
</dbReference>
<feature type="transmembrane region" description="Helical" evidence="7">
    <location>
        <begin position="47"/>
        <end position="72"/>
    </location>
</feature>
<evidence type="ECO:0000256" key="3">
    <source>
        <dbReference type="ARBA" id="ARBA00022741"/>
    </source>
</evidence>
<keyword evidence="3" id="KW-0547">Nucleotide-binding</keyword>
<dbReference type="SUPFAM" id="SSF90123">
    <property type="entry name" value="ABC transporter transmembrane region"/>
    <property type="match status" value="1"/>
</dbReference>
<comment type="caution">
    <text evidence="10">The sequence shown here is derived from an EMBL/GenBank/DDBJ whole genome shotgun (WGS) entry which is preliminary data.</text>
</comment>
<dbReference type="GO" id="GO:0140359">
    <property type="term" value="F:ABC-type transporter activity"/>
    <property type="evidence" value="ECO:0007669"/>
    <property type="project" value="InterPro"/>
</dbReference>
<dbReference type="Gene3D" id="3.40.50.300">
    <property type="entry name" value="P-loop containing nucleotide triphosphate hydrolases"/>
    <property type="match status" value="1"/>
</dbReference>
<dbReference type="AlphaFoldDB" id="A0A2W5Q714"/>
<keyword evidence="4" id="KW-0067">ATP-binding</keyword>
<feature type="transmembrane region" description="Helical" evidence="7">
    <location>
        <begin position="275"/>
        <end position="297"/>
    </location>
</feature>
<dbReference type="InterPro" id="IPR003439">
    <property type="entry name" value="ABC_transporter-like_ATP-bd"/>
</dbReference>
<keyword evidence="6 7" id="KW-0472">Membrane</keyword>
<dbReference type="InterPro" id="IPR011527">
    <property type="entry name" value="ABC1_TM_dom"/>
</dbReference>
<dbReference type="NCBIfam" id="TIGR02868">
    <property type="entry name" value="CydC"/>
    <property type="match status" value="1"/>
</dbReference>
<evidence type="ECO:0000313" key="11">
    <source>
        <dbReference type="Proteomes" id="UP000249185"/>
    </source>
</evidence>
<dbReference type="PANTHER" id="PTHR24221:SF654">
    <property type="entry name" value="ATP-BINDING CASSETTE SUB-FAMILY B MEMBER 6"/>
    <property type="match status" value="1"/>
</dbReference>
<name>A0A2W5Q714_RHOSU</name>
<dbReference type="GO" id="GO:0034040">
    <property type="term" value="F:ATPase-coupled lipid transmembrane transporter activity"/>
    <property type="evidence" value="ECO:0007669"/>
    <property type="project" value="TreeGrafter"/>
</dbReference>
<reference evidence="10 11" key="1">
    <citation type="submission" date="2017-08" db="EMBL/GenBank/DDBJ databases">
        <title>Infants hospitalized years apart are colonized by the same room-sourced microbial strains.</title>
        <authorList>
            <person name="Brooks B."/>
            <person name="Olm M.R."/>
            <person name="Firek B.A."/>
            <person name="Baker R."/>
            <person name="Thomas B.C."/>
            <person name="Morowitz M.J."/>
            <person name="Banfield J.F."/>
        </authorList>
    </citation>
    <scope>NUCLEOTIDE SEQUENCE [LARGE SCALE GENOMIC DNA]</scope>
    <source>
        <strain evidence="10">S2_005_002_R2_34</strain>
    </source>
</reference>
<feature type="transmembrane region" description="Helical" evidence="7">
    <location>
        <begin position="162"/>
        <end position="182"/>
    </location>
</feature>
<dbReference type="InterPro" id="IPR039421">
    <property type="entry name" value="Type_1_exporter"/>
</dbReference>
<dbReference type="GO" id="GO:0005886">
    <property type="term" value="C:plasma membrane"/>
    <property type="evidence" value="ECO:0007669"/>
    <property type="project" value="UniProtKB-SubCell"/>
</dbReference>
<evidence type="ECO:0000259" key="8">
    <source>
        <dbReference type="PROSITE" id="PS50893"/>
    </source>
</evidence>
<dbReference type="PANTHER" id="PTHR24221">
    <property type="entry name" value="ATP-BINDING CASSETTE SUB-FAMILY B"/>
    <property type="match status" value="1"/>
</dbReference>
<proteinExistence type="predicted"/>
<dbReference type="GO" id="GO:0034775">
    <property type="term" value="P:glutathione transmembrane transport"/>
    <property type="evidence" value="ECO:0007669"/>
    <property type="project" value="InterPro"/>
</dbReference>
<evidence type="ECO:0000259" key="9">
    <source>
        <dbReference type="PROSITE" id="PS50929"/>
    </source>
</evidence>
<keyword evidence="2 7" id="KW-0812">Transmembrane</keyword>
<dbReference type="InterPro" id="IPR027417">
    <property type="entry name" value="P-loop_NTPase"/>
</dbReference>
<feature type="transmembrane region" description="Helical" evidence="7">
    <location>
        <begin position="133"/>
        <end position="156"/>
    </location>
</feature>
<dbReference type="GO" id="GO:0016887">
    <property type="term" value="F:ATP hydrolysis activity"/>
    <property type="evidence" value="ECO:0007669"/>
    <property type="project" value="InterPro"/>
</dbReference>
<dbReference type="EMBL" id="QFPW01000018">
    <property type="protein sequence ID" value="PZQ47180.1"/>
    <property type="molecule type" value="Genomic_DNA"/>
</dbReference>
<dbReference type="GO" id="GO:0005524">
    <property type="term" value="F:ATP binding"/>
    <property type="evidence" value="ECO:0007669"/>
    <property type="project" value="UniProtKB-KW"/>
</dbReference>
<dbReference type="InterPro" id="IPR003593">
    <property type="entry name" value="AAA+_ATPase"/>
</dbReference>
<dbReference type="Proteomes" id="UP000249185">
    <property type="component" value="Unassembled WGS sequence"/>
</dbReference>
<dbReference type="PROSITE" id="PS50893">
    <property type="entry name" value="ABC_TRANSPORTER_2"/>
    <property type="match status" value="1"/>
</dbReference>
<evidence type="ECO:0000256" key="5">
    <source>
        <dbReference type="ARBA" id="ARBA00022989"/>
    </source>
</evidence>
<protein>
    <submittedName>
        <fullName evidence="10">Thiol reductant ABC exporter subunit CydC</fullName>
    </submittedName>
</protein>
<dbReference type="SUPFAM" id="SSF52540">
    <property type="entry name" value="P-loop containing nucleoside triphosphate hydrolases"/>
    <property type="match status" value="1"/>
</dbReference>
<feature type="transmembrane region" description="Helical" evidence="7">
    <location>
        <begin position="248"/>
        <end position="269"/>
    </location>
</feature>
<dbReference type="PROSITE" id="PS50929">
    <property type="entry name" value="ABC_TM1F"/>
    <property type="match status" value="1"/>
</dbReference>
<feature type="domain" description="ABC transmembrane type-1" evidence="9">
    <location>
        <begin position="17"/>
        <end position="306"/>
    </location>
</feature>
<dbReference type="PROSITE" id="PS00211">
    <property type="entry name" value="ABC_TRANSPORTER_1"/>
    <property type="match status" value="1"/>
</dbReference>
<evidence type="ECO:0000256" key="6">
    <source>
        <dbReference type="ARBA" id="ARBA00023136"/>
    </source>
</evidence>
<dbReference type="CDD" id="cd03228">
    <property type="entry name" value="ABCC_MRP_Like"/>
    <property type="match status" value="1"/>
</dbReference>
<evidence type="ECO:0000256" key="2">
    <source>
        <dbReference type="ARBA" id="ARBA00022692"/>
    </source>
</evidence>
<dbReference type="Pfam" id="PF00005">
    <property type="entry name" value="ABC_tran"/>
    <property type="match status" value="1"/>
</dbReference>
<dbReference type="InterPro" id="IPR014223">
    <property type="entry name" value="ABC_CydC/D"/>
</dbReference>
<comment type="subcellular location">
    <subcellularLocation>
        <location evidence="1">Cell membrane</location>
        <topology evidence="1">Multi-pass membrane protein</topology>
    </subcellularLocation>
</comment>
<sequence length="556" mass="56567">MKDLVAAIASGHRRRFLLGLALSAATVLAGLALLGLSGWFITATGIAGLSAATAFAFDVFAPAAGIRLLAILRTAARYGERLTTHDATLASLAGFRARLFRGLARPGAAEALRLRPARMLFRLTLDVDALDALYLRGIVPAVALGAAALGLGLALGPMDWRLGLAGFAALIAVGLVPPLRAARAARRPVRARARLLETLRGATADLVRGQTDLLMAGRLDAAAAGLARADARLAARDRALDRIEGRTGAALALGGAALLAGALIAVAALAERGAIGAPVAALGILVALGATEPFAALRRASIELGRATLAARRLGPRLADAPAPAGPSAPRDPSAVRLEAVTARHYGAARPVLTGLSLEVASGERVAVVGPSGSGKSTLIALIAGALGPEAGRVEALPATLLTQRTELFRDSLRDNLRLAAPEATDDELAAALATAGLGATVAALPEGLDTRLGEGGLGLSGGQARRLALARAILRDTPLWLLDEPTDGLDAATAADVLTRLGHAATGKSLVVATHIRREAALCDRLLALADGRLVATARRGTPAFDTLLAGLRPD</sequence>
<dbReference type="GO" id="GO:0045454">
    <property type="term" value="P:cell redox homeostasis"/>
    <property type="evidence" value="ECO:0007669"/>
    <property type="project" value="InterPro"/>
</dbReference>
<dbReference type="InterPro" id="IPR036640">
    <property type="entry name" value="ABC1_TM_sf"/>
</dbReference>
<evidence type="ECO:0000256" key="7">
    <source>
        <dbReference type="SAM" id="Phobius"/>
    </source>
</evidence>
<feature type="transmembrane region" description="Helical" evidence="7">
    <location>
        <begin position="16"/>
        <end position="41"/>
    </location>
</feature>